<organism evidence="1 2">
    <name type="scientific">Haloferula sargassicola</name>
    <dbReference type="NCBI Taxonomy" id="490096"/>
    <lineage>
        <taxon>Bacteria</taxon>
        <taxon>Pseudomonadati</taxon>
        <taxon>Verrucomicrobiota</taxon>
        <taxon>Verrucomicrobiia</taxon>
        <taxon>Verrucomicrobiales</taxon>
        <taxon>Verrucomicrobiaceae</taxon>
        <taxon>Haloferula</taxon>
    </lineage>
</organism>
<keyword evidence="2" id="KW-1185">Reference proteome</keyword>
<dbReference type="EMBL" id="BAABRI010000003">
    <property type="protein sequence ID" value="GAA5481428.1"/>
    <property type="molecule type" value="Genomic_DNA"/>
</dbReference>
<evidence type="ECO:0000313" key="1">
    <source>
        <dbReference type="EMBL" id="GAA5481428.1"/>
    </source>
</evidence>
<accession>A0ABP9UNR9</accession>
<comment type="caution">
    <text evidence="1">The sequence shown here is derived from an EMBL/GenBank/DDBJ whole genome shotgun (WGS) entry which is preliminary data.</text>
</comment>
<reference evidence="1 2" key="1">
    <citation type="submission" date="2024-02" db="EMBL/GenBank/DDBJ databases">
        <title>Haloferula sargassicola NBRC 104335.</title>
        <authorList>
            <person name="Ichikawa N."/>
            <person name="Katano-Makiyama Y."/>
            <person name="Hidaka K."/>
        </authorList>
    </citation>
    <scope>NUCLEOTIDE SEQUENCE [LARGE SCALE GENOMIC DNA]</scope>
    <source>
        <strain evidence="1 2">NBRC 104335</strain>
    </source>
</reference>
<name>A0ABP9UNR9_9BACT</name>
<dbReference type="Proteomes" id="UP001476282">
    <property type="component" value="Unassembled WGS sequence"/>
</dbReference>
<evidence type="ECO:0000313" key="2">
    <source>
        <dbReference type="Proteomes" id="UP001476282"/>
    </source>
</evidence>
<sequence>MPARATDFVRQIQLLEPGWVVYDIPVSGKTGEILSKPLEGEGAIFQLYAYQDETYDPFSLLDLNAGDEVHVNVSLDSHLVDADLLGIHLDGILGGSEDTGPMPRRLDEITVGTHLPTASVTLGSEDPCPTPRTRADRPYRMQLSIRNLAAPGDPRGGIMRLTLERDFKFYHPDLHVPYPDGSGQGSYDQAWEFTRNGDFEDPTIYQALPAARPTKACGEETFAACVQLGEDREAVITSSKIQVWPVCDGIIEGIDPTHPYHAIPSEVRAVCHDLYPDSQTYVQIYPGSEILGTVGRVVASSVISYNTYAPQDAVLPIEIDPADVESDGRYTLELLTVTPFDGRRPERVAHITFDLDRTIEVRGTLSTSEK</sequence>
<protein>
    <submittedName>
        <fullName evidence="1">Uncharacterized protein</fullName>
    </submittedName>
</protein>
<gene>
    <name evidence="1" type="ORF">Hsar01_00637</name>
</gene>
<proteinExistence type="predicted"/>